<protein>
    <submittedName>
        <fullName evidence="1">Uncharacterized protein</fullName>
    </submittedName>
</protein>
<sequence length="49" mass="5876">MRTKEANCKKMKGLDAYVKQQSRTATSKESERKFFFYFSVSTLFYRLSH</sequence>
<proteinExistence type="predicted"/>
<dbReference type="EMBL" id="JAGYWB010000013">
    <property type="protein sequence ID" value="KAI0500269.1"/>
    <property type="molecule type" value="Genomic_DNA"/>
</dbReference>
<reference evidence="1" key="1">
    <citation type="journal article" date="2022" name="Front. Genet.">
        <title>Chromosome-Scale Assembly of the Dendrobium nobile Genome Provides Insights Into the Molecular Mechanism of the Biosynthesis of the Medicinal Active Ingredient of Dendrobium.</title>
        <authorList>
            <person name="Xu Q."/>
            <person name="Niu S.-C."/>
            <person name="Li K.-L."/>
            <person name="Zheng P.-J."/>
            <person name="Zhang X.-J."/>
            <person name="Jia Y."/>
            <person name="Liu Y."/>
            <person name="Niu Y.-X."/>
            <person name="Yu L.-H."/>
            <person name="Chen D.-F."/>
            <person name="Zhang G.-Q."/>
        </authorList>
    </citation>
    <scope>NUCLEOTIDE SEQUENCE</scope>
    <source>
        <tissue evidence="1">Leaf</tissue>
    </source>
</reference>
<keyword evidence="2" id="KW-1185">Reference proteome</keyword>
<gene>
    <name evidence="1" type="ORF">KFK09_018479</name>
</gene>
<organism evidence="1 2">
    <name type="scientific">Dendrobium nobile</name>
    <name type="common">Orchid</name>
    <dbReference type="NCBI Taxonomy" id="94219"/>
    <lineage>
        <taxon>Eukaryota</taxon>
        <taxon>Viridiplantae</taxon>
        <taxon>Streptophyta</taxon>
        <taxon>Embryophyta</taxon>
        <taxon>Tracheophyta</taxon>
        <taxon>Spermatophyta</taxon>
        <taxon>Magnoliopsida</taxon>
        <taxon>Liliopsida</taxon>
        <taxon>Asparagales</taxon>
        <taxon>Orchidaceae</taxon>
        <taxon>Epidendroideae</taxon>
        <taxon>Malaxideae</taxon>
        <taxon>Dendrobiinae</taxon>
        <taxon>Dendrobium</taxon>
    </lineage>
</organism>
<evidence type="ECO:0000313" key="1">
    <source>
        <dbReference type="EMBL" id="KAI0500269.1"/>
    </source>
</evidence>
<dbReference type="AlphaFoldDB" id="A0A8T3AVB7"/>
<evidence type="ECO:0000313" key="2">
    <source>
        <dbReference type="Proteomes" id="UP000829196"/>
    </source>
</evidence>
<comment type="caution">
    <text evidence="1">The sequence shown here is derived from an EMBL/GenBank/DDBJ whole genome shotgun (WGS) entry which is preliminary data.</text>
</comment>
<dbReference type="Proteomes" id="UP000829196">
    <property type="component" value="Unassembled WGS sequence"/>
</dbReference>
<accession>A0A8T3AVB7</accession>
<name>A0A8T3AVB7_DENNO</name>